<keyword evidence="2" id="KW-0804">Transcription</keyword>
<keyword evidence="1" id="KW-0805">Transcription regulation</keyword>
<keyword evidence="5" id="KW-1185">Reference proteome</keyword>
<evidence type="ECO:0000259" key="3">
    <source>
        <dbReference type="Pfam" id="PF13305"/>
    </source>
</evidence>
<dbReference type="RefSeq" id="WP_378553626.1">
    <property type="nucleotide sequence ID" value="NZ_JBHSBA010000015.1"/>
</dbReference>
<accession>A0ABV8LAL6</accession>
<proteinExistence type="predicted"/>
<dbReference type="Proteomes" id="UP001595767">
    <property type="component" value="Unassembled WGS sequence"/>
</dbReference>
<dbReference type="Gene3D" id="1.10.357.10">
    <property type="entry name" value="Tetracycline Repressor, domain 2"/>
    <property type="match status" value="1"/>
</dbReference>
<protein>
    <submittedName>
        <fullName evidence="4">TetR/AcrR family transcriptional regulator</fullName>
    </submittedName>
</protein>
<evidence type="ECO:0000313" key="4">
    <source>
        <dbReference type="EMBL" id="MFC4127906.1"/>
    </source>
</evidence>
<reference evidence="5" key="1">
    <citation type="journal article" date="2019" name="Int. J. Syst. Evol. Microbiol.">
        <title>The Global Catalogue of Microorganisms (GCM) 10K type strain sequencing project: providing services to taxonomists for standard genome sequencing and annotation.</title>
        <authorList>
            <consortium name="The Broad Institute Genomics Platform"/>
            <consortium name="The Broad Institute Genome Sequencing Center for Infectious Disease"/>
            <person name="Wu L."/>
            <person name="Ma J."/>
        </authorList>
    </citation>
    <scope>NUCLEOTIDE SEQUENCE [LARGE SCALE GENOMIC DNA]</scope>
    <source>
        <strain evidence="5">CGMCC 4.7204</strain>
    </source>
</reference>
<comment type="caution">
    <text evidence="4">The sequence shown here is derived from an EMBL/GenBank/DDBJ whole genome shotgun (WGS) entry which is preliminary data.</text>
</comment>
<dbReference type="SUPFAM" id="SSF46689">
    <property type="entry name" value="Homeodomain-like"/>
    <property type="match status" value="1"/>
</dbReference>
<name>A0ABV8LAL6_9NOCA</name>
<evidence type="ECO:0000313" key="5">
    <source>
        <dbReference type="Proteomes" id="UP001595767"/>
    </source>
</evidence>
<dbReference type="Pfam" id="PF13305">
    <property type="entry name" value="TetR_C_33"/>
    <property type="match status" value="1"/>
</dbReference>
<sequence>MSGGPHNRRERLRQATVEEIVQVARDLLSEGKSLTLGAVAARMGLSTPALYRYVDNVAALNVLVAHSLYADVVDAMAAIVADYGDDDPAAQMVAAMTIFRAWAHASKAEFVVGFGVHRNAVESSAHNGLDAHPIVRAALAAAPADGVQRFADFFGGIFYRMWQKYPLSRPVKGDLDADFLRAYDQSAPTHGHRLLGADAAYAVWLFELYWAKLLGIVTLEVFGHIEPRLVAADTLFIAVVREMGDDIGTSGEADRLARLCRAVSAAHSAGSGR</sequence>
<dbReference type="InterPro" id="IPR025996">
    <property type="entry name" value="MT1864/Rv1816-like_C"/>
</dbReference>
<feature type="domain" description="HTH-type transcriptional regulator MT1864/Rv1816-like C-terminal" evidence="3">
    <location>
        <begin position="93"/>
        <end position="242"/>
    </location>
</feature>
<dbReference type="InterPro" id="IPR009057">
    <property type="entry name" value="Homeodomain-like_sf"/>
</dbReference>
<gene>
    <name evidence="4" type="ORF">ACFOW8_23555</name>
</gene>
<evidence type="ECO:0000256" key="2">
    <source>
        <dbReference type="ARBA" id="ARBA00023163"/>
    </source>
</evidence>
<evidence type="ECO:0000256" key="1">
    <source>
        <dbReference type="ARBA" id="ARBA00023015"/>
    </source>
</evidence>
<organism evidence="4 5">
    <name type="scientific">Nocardia rhizosphaerae</name>
    <dbReference type="NCBI Taxonomy" id="1691571"/>
    <lineage>
        <taxon>Bacteria</taxon>
        <taxon>Bacillati</taxon>
        <taxon>Actinomycetota</taxon>
        <taxon>Actinomycetes</taxon>
        <taxon>Mycobacteriales</taxon>
        <taxon>Nocardiaceae</taxon>
        <taxon>Nocardia</taxon>
    </lineage>
</organism>
<dbReference type="EMBL" id="JBHSBA010000015">
    <property type="protein sequence ID" value="MFC4127906.1"/>
    <property type="molecule type" value="Genomic_DNA"/>
</dbReference>